<dbReference type="GO" id="GO:0016020">
    <property type="term" value="C:membrane"/>
    <property type="evidence" value="ECO:0007669"/>
    <property type="project" value="UniProtKB-SubCell"/>
</dbReference>
<protein>
    <recommendedName>
        <fullName evidence="6">Amino acid permease/ SLC12A domain-containing protein</fullName>
    </recommendedName>
</protein>
<dbReference type="AlphaFoldDB" id="A0A0C9V0E6"/>
<evidence type="ECO:0000256" key="4">
    <source>
        <dbReference type="ARBA" id="ARBA00023136"/>
    </source>
</evidence>
<dbReference type="EMBL" id="KN837248">
    <property type="protein sequence ID" value="KIJ31106.1"/>
    <property type="molecule type" value="Genomic_DNA"/>
</dbReference>
<evidence type="ECO:0000256" key="5">
    <source>
        <dbReference type="SAM" id="Phobius"/>
    </source>
</evidence>
<dbReference type="Pfam" id="PF00324">
    <property type="entry name" value="AA_permease"/>
    <property type="match status" value="1"/>
</dbReference>
<dbReference type="PANTHER" id="PTHR43341:SF4">
    <property type="entry name" value="ARGININE PERMEASE CAN1-RELATED"/>
    <property type="match status" value="1"/>
</dbReference>
<feature type="domain" description="Amino acid permease/ SLC12A" evidence="6">
    <location>
        <begin position="7"/>
        <end position="107"/>
    </location>
</feature>
<proteinExistence type="predicted"/>
<feature type="transmembrane region" description="Helical" evidence="5">
    <location>
        <begin position="13"/>
        <end position="34"/>
    </location>
</feature>
<comment type="subcellular location">
    <subcellularLocation>
        <location evidence="1">Membrane</location>
        <topology evidence="1">Multi-pass membrane protein</topology>
    </subcellularLocation>
</comment>
<gene>
    <name evidence="7" type="ORF">M422DRAFT_267315</name>
</gene>
<name>A0A0C9V0E6_SPHS4</name>
<keyword evidence="3 5" id="KW-1133">Transmembrane helix</keyword>
<dbReference type="Gene3D" id="1.20.1740.10">
    <property type="entry name" value="Amino acid/polyamine transporter I"/>
    <property type="match status" value="1"/>
</dbReference>
<dbReference type="GO" id="GO:0015171">
    <property type="term" value="F:amino acid transmembrane transporter activity"/>
    <property type="evidence" value="ECO:0007669"/>
    <property type="project" value="TreeGrafter"/>
</dbReference>
<feature type="transmembrane region" description="Helical" evidence="5">
    <location>
        <begin position="61"/>
        <end position="83"/>
    </location>
</feature>
<sequence>MGVSETSNKVFNWFVNMSSITGMLNWFGICITLIRFRKGLALKAQGLLTDMLPYKSRFQPYLAWWSLIWVILIILFADWGVFLKGNWDQASFVTNYFPIPVFTILYFV</sequence>
<dbReference type="OrthoDB" id="10062876at2759"/>
<evidence type="ECO:0000313" key="8">
    <source>
        <dbReference type="Proteomes" id="UP000054279"/>
    </source>
</evidence>
<keyword evidence="4 5" id="KW-0472">Membrane</keyword>
<keyword evidence="2 5" id="KW-0812">Transmembrane</keyword>
<dbReference type="Proteomes" id="UP000054279">
    <property type="component" value="Unassembled WGS sequence"/>
</dbReference>
<organism evidence="7 8">
    <name type="scientific">Sphaerobolus stellatus (strain SS14)</name>
    <dbReference type="NCBI Taxonomy" id="990650"/>
    <lineage>
        <taxon>Eukaryota</taxon>
        <taxon>Fungi</taxon>
        <taxon>Dikarya</taxon>
        <taxon>Basidiomycota</taxon>
        <taxon>Agaricomycotina</taxon>
        <taxon>Agaricomycetes</taxon>
        <taxon>Phallomycetidae</taxon>
        <taxon>Geastrales</taxon>
        <taxon>Sphaerobolaceae</taxon>
        <taxon>Sphaerobolus</taxon>
    </lineage>
</organism>
<accession>A0A0C9V0E6</accession>
<reference evidence="7 8" key="1">
    <citation type="submission" date="2014-06" db="EMBL/GenBank/DDBJ databases">
        <title>Evolutionary Origins and Diversification of the Mycorrhizal Mutualists.</title>
        <authorList>
            <consortium name="DOE Joint Genome Institute"/>
            <consortium name="Mycorrhizal Genomics Consortium"/>
            <person name="Kohler A."/>
            <person name="Kuo A."/>
            <person name="Nagy L.G."/>
            <person name="Floudas D."/>
            <person name="Copeland A."/>
            <person name="Barry K.W."/>
            <person name="Cichocki N."/>
            <person name="Veneault-Fourrey C."/>
            <person name="LaButti K."/>
            <person name="Lindquist E.A."/>
            <person name="Lipzen A."/>
            <person name="Lundell T."/>
            <person name="Morin E."/>
            <person name="Murat C."/>
            <person name="Riley R."/>
            <person name="Ohm R."/>
            <person name="Sun H."/>
            <person name="Tunlid A."/>
            <person name="Henrissat B."/>
            <person name="Grigoriev I.V."/>
            <person name="Hibbett D.S."/>
            <person name="Martin F."/>
        </authorList>
    </citation>
    <scope>NUCLEOTIDE SEQUENCE [LARGE SCALE GENOMIC DNA]</scope>
    <source>
        <strain evidence="7 8">SS14</strain>
    </source>
</reference>
<evidence type="ECO:0000313" key="7">
    <source>
        <dbReference type="EMBL" id="KIJ31106.1"/>
    </source>
</evidence>
<dbReference type="InterPro" id="IPR050524">
    <property type="entry name" value="APC_YAT"/>
</dbReference>
<feature type="transmembrane region" description="Helical" evidence="5">
    <location>
        <begin position="89"/>
        <end position="107"/>
    </location>
</feature>
<dbReference type="HOGENOM" id="CLU_2198662_0_0_1"/>
<keyword evidence="8" id="KW-1185">Reference proteome</keyword>
<dbReference type="PANTHER" id="PTHR43341">
    <property type="entry name" value="AMINO ACID PERMEASE"/>
    <property type="match status" value="1"/>
</dbReference>
<evidence type="ECO:0000256" key="1">
    <source>
        <dbReference type="ARBA" id="ARBA00004141"/>
    </source>
</evidence>
<evidence type="ECO:0000256" key="2">
    <source>
        <dbReference type="ARBA" id="ARBA00022692"/>
    </source>
</evidence>
<evidence type="ECO:0000256" key="3">
    <source>
        <dbReference type="ARBA" id="ARBA00022989"/>
    </source>
</evidence>
<dbReference type="InterPro" id="IPR004841">
    <property type="entry name" value="AA-permease/SLC12A_dom"/>
</dbReference>
<evidence type="ECO:0000259" key="6">
    <source>
        <dbReference type="Pfam" id="PF00324"/>
    </source>
</evidence>